<feature type="domain" description="Pilus formation protein N-terminal" evidence="1">
    <location>
        <begin position="93"/>
        <end position="161"/>
    </location>
</feature>
<sequence>MSSILFIRPRRCYWGKKKNSLTMRAKRLPVAFAALDRTLPTLFANYSPFPVTLWASIGHRVRSMLRFSATFLFAALALAPVPALAVEANASSAPISVKVNMARVLRINAPASTVIVGNPGVADVTIQDPQTLVLTGKSYGQTNLIVLNAAGNPIADTLVEVVQDQADLVTIFNAGARYTYACPTRCAPTVMLGDSTGFTEEQTKSLGLVKGVQN</sequence>
<proteinExistence type="predicted"/>
<dbReference type="EMBL" id="CP041690">
    <property type="protein sequence ID" value="QEE18754.1"/>
    <property type="molecule type" value="Genomic_DNA"/>
</dbReference>
<dbReference type="AlphaFoldDB" id="A0A5B9DI00"/>
<organism evidence="2 3">
    <name type="scientific">Paradevosia tibetensis</name>
    <dbReference type="NCBI Taxonomy" id="1447062"/>
    <lineage>
        <taxon>Bacteria</taxon>
        <taxon>Pseudomonadati</taxon>
        <taxon>Pseudomonadota</taxon>
        <taxon>Alphaproteobacteria</taxon>
        <taxon>Hyphomicrobiales</taxon>
        <taxon>Devosiaceae</taxon>
        <taxon>Paradevosia</taxon>
    </lineage>
</organism>
<dbReference type="Pfam" id="PF13629">
    <property type="entry name" value="T2SS-T3SS_pil_N"/>
    <property type="match status" value="1"/>
</dbReference>
<name>A0A5B9DI00_9HYPH</name>
<dbReference type="OrthoDB" id="9815749at2"/>
<dbReference type="InterPro" id="IPR032789">
    <property type="entry name" value="T2SS-T3SS_pil_N"/>
</dbReference>
<gene>
    <name evidence="2" type="ORF">FNA67_00520</name>
</gene>
<keyword evidence="3" id="KW-1185">Reference proteome</keyword>
<dbReference type="Proteomes" id="UP000321062">
    <property type="component" value="Chromosome"/>
</dbReference>
<protein>
    <recommendedName>
        <fullName evidence="1">Pilus formation protein N-terminal domain-containing protein</fullName>
    </recommendedName>
</protein>
<evidence type="ECO:0000313" key="3">
    <source>
        <dbReference type="Proteomes" id="UP000321062"/>
    </source>
</evidence>
<evidence type="ECO:0000313" key="2">
    <source>
        <dbReference type="EMBL" id="QEE18754.1"/>
    </source>
</evidence>
<dbReference type="KEGG" id="yti:FNA67_00520"/>
<accession>A0A5B9DI00</accession>
<reference evidence="2 3" key="1">
    <citation type="journal article" date="2015" name="Int. J. Syst. Evol. Microbiol.">
        <title>Youhaiella tibetensis gen. nov., sp. nov., isolated from subsurface sediment.</title>
        <authorList>
            <person name="Wang Y.X."/>
            <person name="Huang F.Q."/>
            <person name="Nogi Y."/>
            <person name="Pang S.J."/>
            <person name="Wang P.K."/>
            <person name="Lv J."/>
        </authorList>
    </citation>
    <scope>NUCLEOTIDE SEQUENCE [LARGE SCALE GENOMIC DNA]</scope>
    <source>
        <strain evidence="3">fig4</strain>
    </source>
</reference>
<evidence type="ECO:0000259" key="1">
    <source>
        <dbReference type="Pfam" id="PF13629"/>
    </source>
</evidence>